<dbReference type="Proteomes" id="UP000236291">
    <property type="component" value="Unassembled WGS sequence"/>
</dbReference>
<dbReference type="PANTHER" id="PTHR23070">
    <property type="entry name" value="BCS1 AAA-TYPE ATPASE"/>
    <property type="match status" value="1"/>
</dbReference>
<dbReference type="STRING" id="57577.A0A2K3KVC0"/>
<accession>A0A2K3KVC0</accession>
<dbReference type="InterPro" id="IPR003959">
    <property type="entry name" value="ATPase_AAA_core"/>
</dbReference>
<dbReference type="Gene3D" id="3.40.50.300">
    <property type="entry name" value="P-loop containing nucleotide triphosphate hydrolases"/>
    <property type="match status" value="1"/>
</dbReference>
<name>A0A2K3KVC0_TRIPR</name>
<proteinExistence type="predicted"/>
<dbReference type="InterPro" id="IPR050747">
    <property type="entry name" value="Mitochondrial_chaperone_BCS1"/>
</dbReference>
<evidence type="ECO:0000313" key="3">
    <source>
        <dbReference type="Proteomes" id="UP000236291"/>
    </source>
</evidence>
<gene>
    <name evidence="2" type="ORF">L195_g057197</name>
</gene>
<dbReference type="SUPFAM" id="SSF52540">
    <property type="entry name" value="P-loop containing nucleoside triphosphate hydrolases"/>
    <property type="match status" value="1"/>
</dbReference>
<feature type="non-terminal residue" evidence="2">
    <location>
        <position position="1"/>
    </location>
</feature>
<dbReference type="GO" id="GO:0016887">
    <property type="term" value="F:ATP hydrolysis activity"/>
    <property type="evidence" value="ECO:0007669"/>
    <property type="project" value="InterPro"/>
</dbReference>
<protein>
    <submittedName>
        <fullName evidence="2">Mitochondrial chaperone BCS1</fullName>
    </submittedName>
</protein>
<feature type="domain" description="ATPase AAA-type core" evidence="1">
    <location>
        <begin position="1"/>
        <end position="74"/>
    </location>
</feature>
<dbReference type="InterPro" id="IPR027417">
    <property type="entry name" value="P-loop_NTPase"/>
</dbReference>
<evidence type="ECO:0000259" key="1">
    <source>
        <dbReference type="Pfam" id="PF00004"/>
    </source>
</evidence>
<dbReference type="AlphaFoldDB" id="A0A2K3KVC0"/>
<dbReference type="GO" id="GO:0005524">
    <property type="term" value="F:ATP binding"/>
    <property type="evidence" value="ECO:0007669"/>
    <property type="project" value="InterPro"/>
</dbReference>
<evidence type="ECO:0000313" key="2">
    <source>
        <dbReference type="EMBL" id="PNX70243.1"/>
    </source>
</evidence>
<dbReference type="Pfam" id="PF00004">
    <property type="entry name" value="AAA"/>
    <property type="match status" value="1"/>
</dbReference>
<reference evidence="2 3" key="1">
    <citation type="journal article" date="2014" name="Am. J. Bot.">
        <title>Genome assembly and annotation for red clover (Trifolium pratense; Fabaceae).</title>
        <authorList>
            <person name="Istvanek J."/>
            <person name="Jaros M."/>
            <person name="Krenek A."/>
            <person name="Repkova J."/>
        </authorList>
    </citation>
    <scope>NUCLEOTIDE SEQUENCE [LARGE SCALE GENOMIC DNA]</scope>
    <source>
        <strain evidence="3">cv. Tatra</strain>
        <tissue evidence="2">Young leaves</tissue>
    </source>
</reference>
<organism evidence="2 3">
    <name type="scientific">Trifolium pratense</name>
    <name type="common">Red clover</name>
    <dbReference type="NCBI Taxonomy" id="57577"/>
    <lineage>
        <taxon>Eukaryota</taxon>
        <taxon>Viridiplantae</taxon>
        <taxon>Streptophyta</taxon>
        <taxon>Embryophyta</taxon>
        <taxon>Tracheophyta</taxon>
        <taxon>Spermatophyta</taxon>
        <taxon>Magnoliopsida</taxon>
        <taxon>eudicotyledons</taxon>
        <taxon>Gunneridae</taxon>
        <taxon>Pentapetalae</taxon>
        <taxon>rosids</taxon>
        <taxon>fabids</taxon>
        <taxon>Fabales</taxon>
        <taxon>Fabaceae</taxon>
        <taxon>Papilionoideae</taxon>
        <taxon>50 kb inversion clade</taxon>
        <taxon>NPAAA clade</taxon>
        <taxon>Hologalegina</taxon>
        <taxon>IRL clade</taxon>
        <taxon>Trifolieae</taxon>
        <taxon>Trifolium</taxon>
    </lineage>
</organism>
<dbReference type="EMBL" id="ASHM01112009">
    <property type="protein sequence ID" value="PNX70243.1"/>
    <property type="molecule type" value="Genomic_DNA"/>
</dbReference>
<reference evidence="2 3" key="2">
    <citation type="journal article" date="2017" name="Front. Plant Sci.">
        <title>Gene Classification and Mining of Molecular Markers Useful in Red Clover (Trifolium pratense) Breeding.</title>
        <authorList>
            <person name="Istvanek J."/>
            <person name="Dluhosova J."/>
            <person name="Dluhos P."/>
            <person name="Patkova L."/>
            <person name="Nedelnik J."/>
            <person name="Repkova J."/>
        </authorList>
    </citation>
    <scope>NUCLEOTIDE SEQUENCE [LARGE SCALE GENOMIC DNA]</scope>
    <source>
        <strain evidence="3">cv. Tatra</strain>
        <tissue evidence="2">Young leaves</tissue>
    </source>
</reference>
<comment type="caution">
    <text evidence="2">The sequence shown here is derived from an EMBL/GenBank/DDBJ whole genome shotgun (WGS) entry which is preliminary data.</text>
</comment>
<sequence>YLLYGPPGTGKSSLIAAMANYLNYDVYDLDLTAVGDNRRLRELILGMSNRSILVIEDIDCTINLQNREDEEVVNNQHNKMVFGHAVKRNT</sequence>